<protein>
    <submittedName>
        <fullName evidence="3">Uncharacterized protein</fullName>
    </submittedName>
</protein>
<gene>
    <name evidence="3" type="ORF">PF009_g3210</name>
</gene>
<evidence type="ECO:0000256" key="2">
    <source>
        <dbReference type="SAM" id="Phobius"/>
    </source>
</evidence>
<feature type="transmembrane region" description="Helical" evidence="2">
    <location>
        <begin position="91"/>
        <end position="112"/>
    </location>
</feature>
<feature type="compositionally biased region" description="Polar residues" evidence="1">
    <location>
        <begin position="1"/>
        <end position="11"/>
    </location>
</feature>
<comment type="caution">
    <text evidence="3">The sequence shown here is derived from an EMBL/GenBank/DDBJ whole genome shotgun (WGS) entry which is preliminary data.</text>
</comment>
<dbReference type="Proteomes" id="UP000429523">
    <property type="component" value="Unassembled WGS sequence"/>
</dbReference>
<feature type="transmembrane region" description="Helical" evidence="2">
    <location>
        <begin position="118"/>
        <end position="136"/>
    </location>
</feature>
<accession>A0A6A3FME2</accession>
<evidence type="ECO:0000313" key="4">
    <source>
        <dbReference type="Proteomes" id="UP000429523"/>
    </source>
</evidence>
<keyword evidence="2" id="KW-1133">Transmembrane helix</keyword>
<feature type="region of interest" description="Disordered" evidence="1">
    <location>
        <begin position="1"/>
        <end position="25"/>
    </location>
</feature>
<sequence length="157" mass="17642">MKVDAATSSYDVQRGRGSADATLPRKNGPPVRLLFPSERRLAVSSEYRGCIHFVLLVGQPLRSQNGDGHSQIHYLDSMGVLTPSPTINYNFVAGVYAFFTALCALLSVLHFYTAQLEGFYIVLVPFVPCFFWSLMVRHRWLQQPKADDDADESKKDK</sequence>
<dbReference type="EMBL" id="QXGF01000088">
    <property type="protein sequence ID" value="KAE8947214.1"/>
    <property type="molecule type" value="Genomic_DNA"/>
</dbReference>
<evidence type="ECO:0000313" key="3">
    <source>
        <dbReference type="EMBL" id="KAE8947214.1"/>
    </source>
</evidence>
<keyword evidence="2" id="KW-0472">Membrane</keyword>
<proteinExistence type="predicted"/>
<dbReference type="AlphaFoldDB" id="A0A6A3FME2"/>
<name>A0A6A3FME2_9STRA</name>
<evidence type="ECO:0000256" key="1">
    <source>
        <dbReference type="SAM" id="MobiDB-lite"/>
    </source>
</evidence>
<organism evidence="3 4">
    <name type="scientific">Phytophthora fragariae</name>
    <dbReference type="NCBI Taxonomy" id="53985"/>
    <lineage>
        <taxon>Eukaryota</taxon>
        <taxon>Sar</taxon>
        <taxon>Stramenopiles</taxon>
        <taxon>Oomycota</taxon>
        <taxon>Peronosporomycetes</taxon>
        <taxon>Peronosporales</taxon>
        <taxon>Peronosporaceae</taxon>
        <taxon>Phytophthora</taxon>
    </lineage>
</organism>
<keyword evidence="2" id="KW-0812">Transmembrane</keyword>
<reference evidence="3 4" key="1">
    <citation type="submission" date="2018-08" db="EMBL/GenBank/DDBJ databases">
        <title>Genomic investigation of the strawberry pathogen Phytophthora fragariae indicates pathogenicity is determined by transcriptional variation in three key races.</title>
        <authorList>
            <person name="Adams T.M."/>
            <person name="Armitage A.D."/>
            <person name="Sobczyk M.K."/>
            <person name="Bates H.J."/>
            <person name="Dunwell J.M."/>
            <person name="Nellist C.F."/>
            <person name="Harrison R.J."/>
        </authorList>
    </citation>
    <scope>NUCLEOTIDE SEQUENCE [LARGE SCALE GENOMIC DNA]</scope>
    <source>
        <strain evidence="3 4">NOV-9</strain>
    </source>
</reference>